<dbReference type="EMBL" id="VCHE01000082">
    <property type="protein sequence ID" value="KAB2572223.1"/>
    <property type="molecule type" value="Genomic_DNA"/>
</dbReference>
<feature type="compositionally biased region" description="Gly residues" evidence="1">
    <location>
        <begin position="1"/>
        <end position="11"/>
    </location>
</feature>
<accession>A0A5N5D3E9</accession>
<feature type="domain" description="BZIP" evidence="2">
    <location>
        <begin position="35"/>
        <end position="50"/>
    </location>
</feature>
<dbReference type="Proteomes" id="UP000325902">
    <property type="component" value="Unassembled WGS sequence"/>
</dbReference>
<evidence type="ECO:0000313" key="5">
    <source>
        <dbReference type="Proteomes" id="UP000325902"/>
    </source>
</evidence>
<comment type="caution">
    <text evidence="3">The sequence shown here is derived from an EMBL/GenBank/DDBJ whole genome shotgun (WGS) entry which is preliminary data.</text>
</comment>
<evidence type="ECO:0000256" key="1">
    <source>
        <dbReference type="SAM" id="MobiDB-lite"/>
    </source>
</evidence>
<dbReference type="AlphaFoldDB" id="A0A5N5D3E9"/>
<dbReference type="InterPro" id="IPR004827">
    <property type="entry name" value="bZIP"/>
</dbReference>
<evidence type="ECO:0000259" key="2">
    <source>
        <dbReference type="PROSITE" id="PS00036"/>
    </source>
</evidence>
<proteinExistence type="predicted"/>
<evidence type="ECO:0000313" key="4">
    <source>
        <dbReference type="EMBL" id="KAF9629865.1"/>
    </source>
</evidence>
<dbReference type="InterPro" id="IPR052635">
    <property type="entry name" value="Sec_Metab_Biosynth_Reg"/>
</dbReference>
<reference evidence="4" key="2">
    <citation type="journal article" date="2018" name="DNA Res.">
        <title>Comparative genome and transcriptome analyses reveal adaptations to opportunistic infections in woody plant degrading pathogens of Botryosphaeriaceae.</title>
        <authorList>
            <person name="Yan J.Y."/>
            <person name="Zhao W.S."/>
            <person name="Chen Z."/>
            <person name="Xing Q.K."/>
            <person name="Zhang W."/>
            <person name="Chethana K.W.T."/>
            <person name="Xue M.F."/>
            <person name="Xu J.P."/>
            <person name="Phillips A.J.L."/>
            <person name="Wang Y."/>
            <person name="Liu J.H."/>
            <person name="Liu M."/>
            <person name="Zhou Y."/>
            <person name="Jayawardena R.S."/>
            <person name="Manawasinghe I.S."/>
            <person name="Huang J.B."/>
            <person name="Qiao G.H."/>
            <person name="Fu C.Y."/>
            <person name="Guo F.F."/>
            <person name="Dissanayake A.J."/>
            <person name="Peng Y.L."/>
            <person name="Hyde K.D."/>
            <person name="Li X.H."/>
        </authorList>
    </citation>
    <scope>NUCLEOTIDE SEQUENCE</scope>
    <source>
        <strain evidence="4">CSS-01s</strain>
    </source>
</reference>
<feature type="compositionally biased region" description="Basic and acidic residues" evidence="1">
    <location>
        <begin position="50"/>
        <end position="61"/>
    </location>
</feature>
<dbReference type="OrthoDB" id="5387389at2759"/>
<reference evidence="4" key="1">
    <citation type="submission" date="2016-08" db="EMBL/GenBank/DDBJ databases">
        <authorList>
            <person name="Yan J."/>
        </authorList>
    </citation>
    <scope>NUCLEOTIDE SEQUENCE</scope>
    <source>
        <strain evidence="4">CSS-01s</strain>
    </source>
</reference>
<feature type="region of interest" description="Disordered" evidence="1">
    <location>
        <begin position="1"/>
        <end position="133"/>
    </location>
</feature>
<reference evidence="3 5" key="3">
    <citation type="journal article" date="2019" name="Sci. Rep.">
        <title>A multi-omics analysis of the grapevine pathogen Lasiodiplodia theobromae reveals that temperature affects the expression of virulence- and pathogenicity-related genes.</title>
        <authorList>
            <person name="Felix C."/>
            <person name="Meneses R."/>
            <person name="Goncalves M.F.M."/>
            <person name="Tilleman L."/>
            <person name="Duarte A.S."/>
            <person name="Jorrin-Novo J.V."/>
            <person name="Van de Peer Y."/>
            <person name="Deforce D."/>
            <person name="Van Nieuwerburgh F."/>
            <person name="Esteves A.C."/>
            <person name="Alves A."/>
        </authorList>
    </citation>
    <scope>NUCLEOTIDE SEQUENCE [LARGE SCALE GENOMIC DNA]</scope>
    <source>
        <strain evidence="3 5">LA-SOL3</strain>
    </source>
</reference>
<feature type="compositionally biased region" description="Basic and acidic residues" evidence="1">
    <location>
        <begin position="103"/>
        <end position="117"/>
    </location>
</feature>
<dbReference type="PANTHER" id="PTHR39607">
    <property type="entry name" value="XANTHOCILLIN BIOSYNTHESIS CLUSTER TRANSCRIPTION FACTOR XANC-RELATED"/>
    <property type="match status" value="1"/>
</dbReference>
<feature type="compositionally biased region" description="Low complexity" evidence="1">
    <location>
        <begin position="12"/>
        <end position="21"/>
    </location>
</feature>
<protein>
    <submittedName>
        <fullName evidence="3">Transcription factor ZEB2</fullName>
    </submittedName>
</protein>
<dbReference type="PANTHER" id="PTHR39607:SF2">
    <property type="entry name" value="BZIP DOMAIN-CONTAINING PROTEIN"/>
    <property type="match status" value="1"/>
</dbReference>
<feature type="compositionally biased region" description="Polar residues" evidence="1">
    <location>
        <begin position="118"/>
        <end position="133"/>
    </location>
</feature>
<keyword evidence="5" id="KW-1185">Reference proteome</keyword>
<dbReference type="EMBL" id="MDYX01000037">
    <property type="protein sequence ID" value="KAF9629865.1"/>
    <property type="molecule type" value="Genomic_DNA"/>
</dbReference>
<dbReference type="PROSITE" id="PS00036">
    <property type="entry name" value="BZIP_BASIC"/>
    <property type="match status" value="1"/>
</dbReference>
<gene>
    <name evidence="3" type="primary">ZEB2_0</name>
    <name evidence="4" type="ORF">BFW01_g46</name>
    <name evidence="3" type="ORF">DBV05_g9104</name>
</gene>
<name>A0A5N5D3E9_9PEZI</name>
<feature type="compositionally biased region" description="Basic and acidic residues" evidence="1">
    <location>
        <begin position="22"/>
        <end position="37"/>
    </location>
</feature>
<evidence type="ECO:0000313" key="3">
    <source>
        <dbReference type="EMBL" id="KAB2572223.1"/>
    </source>
</evidence>
<sequence length="133" mass="14420">MSQGQQTGGAGSASSEGSWHSPGDDWAHIQDPTERRKIQNKLAQRKYRQKAKDEREEKERNTTNQQLAGGAYSLPAPGDCEPYPGRQLSGLPWGGVSMSHMVESGKSKEQSSFDSSRETSVYASGSRTGGSSR</sequence>
<organism evidence="3 5">
    <name type="scientific">Lasiodiplodia theobromae</name>
    <dbReference type="NCBI Taxonomy" id="45133"/>
    <lineage>
        <taxon>Eukaryota</taxon>
        <taxon>Fungi</taxon>
        <taxon>Dikarya</taxon>
        <taxon>Ascomycota</taxon>
        <taxon>Pezizomycotina</taxon>
        <taxon>Dothideomycetes</taxon>
        <taxon>Dothideomycetes incertae sedis</taxon>
        <taxon>Botryosphaeriales</taxon>
        <taxon>Botryosphaeriaceae</taxon>
        <taxon>Lasiodiplodia</taxon>
    </lineage>
</organism>
<dbReference type="Proteomes" id="UP000627934">
    <property type="component" value="Unassembled WGS sequence"/>
</dbReference>
<dbReference type="GO" id="GO:0003700">
    <property type="term" value="F:DNA-binding transcription factor activity"/>
    <property type="evidence" value="ECO:0007669"/>
    <property type="project" value="InterPro"/>
</dbReference>